<reference evidence="9" key="1">
    <citation type="journal article" date="2019" name="Int. J. Syst. Evol. Microbiol.">
        <title>The Global Catalogue of Microorganisms (GCM) 10K type strain sequencing project: providing services to taxonomists for standard genome sequencing and annotation.</title>
        <authorList>
            <consortium name="The Broad Institute Genomics Platform"/>
            <consortium name="The Broad Institute Genome Sequencing Center for Infectious Disease"/>
            <person name="Wu L."/>
            <person name="Ma J."/>
        </authorList>
    </citation>
    <scope>NUCLEOTIDE SEQUENCE [LARGE SCALE GENOMIC DNA]</scope>
    <source>
        <strain evidence="9">NBRC 110044</strain>
    </source>
</reference>
<evidence type="ECO:0000256" key="3">
    <source>
        <dbReference type="ARBA" id="ARBA00022490"/>
    </source>
</evidence>
<comment type="similarity">
    <text evidence="6">Belongs to the zinc-containing alcohol dehydrogenase family. Quinone oxidoreductase subfamily.</text>
</comment>
<keyword evidence="4" id="KW-0521">NADP</keyword>
<dbReference type="CDD" id="cd08252">
    <property type="entry name" value="AL_MDR"/>
    <property type="match status" value="1"/>
</dbReference>
<gene>
    <name evidence="8" type="ORF">GCM10007907_03050</name>
</gene>
<sequence length="338" mass="36560">MRAVALTKYLPINHPESLLDMELPRPAQPSGHDLLVRIEAIAVNPVDFKIRAPKDTVEANPKILGWDAAGVVEAVGESVTLFQPGDKVYYAGDITRQGSNAEYQLVDERIVGPMPTTLDYTAAAALPLTAITAWEALFERLRLDRHGRDAGKTLLIVGGAGGVGSIAIQLAKLAGLKVIATASRPESRAWCQTLGADHVVRHGSELLDAVRAEGFAQVDYIFCTSDTDAYFDTLAELVAPQGGIVSIVEAAKPHDIEKLKAKSAFFAWEMMFTRSLFQTADMIEQHRLLVEVARLIDNGTLKTTLGEKLGSINAANLRRAHALLEEGKVIGKLVLTGF</sequence>
<evidence type="ECO:0000313" key="9">
    <source>
        <dbReference type="Proteomes" id="UP001156706"/>
    </source>
</evidence>
<organism evidence="8 9">
    <name type="scientific">Chitinimonas prasina</name>
    <dbReference type="NCBI Taxonomy" id="1434937"/>
    <lineage>
        <taxon>Bacteria</taxon>
        <taxon>Pseudomonadati</taxon>
        <taxon>Pseudomonadota</taxon>
        <taxon>Betaproteobacteria</taxon>
        <taxon>Neisseriales</taxon>
        <taxon>Chitinibacteraceae</taxon>
        <taxon>Chitinimonas</taxon>
    </lineage>
</organism>
<evidence type="ECO:0000256" key="2">
    <source>
        <dbReference type="ARBA" id="ARBA00011881"/>
    </source>
</evidence>
<dbReference type="SUPFAM" id="SSF51735">
    <property type="entry name" value="NAD(P)-binding Rossmann-fold domains"/>
    <property type="match status" value="1"/>
</dbReference>
<evidence type="ECO:0000256" key="5">
    <source>
        <dbReference type="ARBA" id="ARBA00022884"/>
    </source>
</evidence>
<dbReference type="PANTHER" id="PTHR44154:SF1">
    <property type="entry name" value="QUINONE OXIDOREDUCTASE"/>
    <property type="match status" value="1"/>
</dbReference>
<evidence type="ECO:0000256" key="4">
    <source>
        <dbReference type="ARBA" id="ARBA00022857"/>
    </source>
</evidence>
<keyword evidence="6" id="KW-0479">Metal-binding</keyword>
<dbReference type="Pfam" id="PF13602">
    <property type="entry name" value="ADH_zinc_N_2"/>
    <property type="match status" value="1"/>
</dbReference>
<dbReference type="EMBL" id="BSOG01000001">
    <property type="protein sequence ID" value="GLR11515.1"/>
    <property type="molecule type" value="Genomic_DNA"/>
</dbReference>
<comment type="subcellular location">
    <subcellularLocation>
        <location evidence="1">Cytoplasm</location>
    </subcellularLocation>
</comment>
<dbReference type="InterPro" id="IPR020843">
    <property type="entry name" value="ER"/>
</dbReference>
<dbReference type="PROSITE" id="PS01162">
    <property type="entry name" value="QOR_ZETA_CRYSTAL"/>
    <property type="match status" value="1"/>
</dbReference>
<dbReference type="InterPro" id="IPR011032">
    <property type="entry name" value="GroES-like_sf"/>
</dbReference>
<keyword evidence="9" id="KW-1185">Reference proteome</keyword>
<dbReference type="InterPro" id="IPR014182">
    <property type="entry name" value="ADH_Zn_typ-1"/>
</dbReference>
<comment type="caution">
    <text evidence="8">The sequence shown here is derived from an EMBL/GenBank/DDBJ whole genome shotgun (WGS) entry which is preliminary data.</text>
</comment>
<dbReference type="RefSeq" id="WP_284194668.1">
    <property type="nucleotide sequence ID" value="NZ_BSOG01000001.1"/>
</dbReference>
<dbReference type="Proteomes" id="UP001156706">
    <property type="component" value="Unassembled WGS sequence"/>
</dbReference>
<comment type="subunit">
    <text evidence="2">Homotetramer.</text>
</comment>
<dbReference type="Pfam" id="PF08240">
    <property type="entry name" value="ADH_N"/>
    <property type="match status" value="1"/>
</dbReference>
<protein>
    <recommendedName>
        <fullName evidence="6">Zinc-type alcohol dehydrogenase-like protein</fullName>
    </recommendedName>
</protein>
<dbReference type="SMART" id="SM00829">
    <property type="entry name" value="PKS_ER"/>
    <property type="match status" value="1"/>
</dbReference>
<dbReference type="NCBIfam" id="TIGR02817">
    <property type="entry name" value="adh_fam_1"/>
    <property type="match status" value="1"/>
</dbReference>
<name>A0ABQ5YDU8_9NEIS</name>
<feature type="domain" description="Enoyl reductase (ER)" evidence="7">
    <location>
        <begin position="16"/>
        <end position="335"/>
    </location>
</feature>
<proteinExistence type="inferred from homology"/>
<keyword evidence="6" id="KW-0560">Oxidoreductase</keyword>
<evidence type="ECO:0000256" key="1">
    <source>
        <dbReference type="ARBA" id="ARBA00004496"/>
    </source>
</evidence>
<keyword evidence="5" id="KW-0694">RNA-binding</keyword>
<keyword evidence="3" id="KW-0963">Cytoplasm</keyword>
<dbReference type="InterPro" id="IPR051603">
    <property type="entry name" value="Zinc-ADH_QOR/CCCR"/>
</dbReference>
<accession>A0ABQ5YDU8</accession>
<evidence type="ECO:0000259" key="7">
    <source>
        <dbReference type="SMART" id="SM00829"/>
    </source>
</evidence>
<dbReference type="PANTHER" id="PTHR44154">
    <property type="entry name" value="QUINONE OXIDOREDUCTASE"/>
    <property type="match status" value="1"/>
</dbReference>
<keyword evidence="6" id="KW-0862">Zinc</keyword>
<dbReference type="InterPro" id="IPR013154">
    <property type="entry name" value="ADH-like_N"/>
</dbReference>
<dbReference type="InterPro" id="IPR002364">
    <property type="entry name" value="Quin_OxRdtase/zeta-crystal_CS"/>
</dbReference>
<evidence type="ECO:0000256" key="6">
    <source>
        <dbReference type="RuleBase" id="RU364000"/>
    </source>
</evidence>
<dbReference type="Gene3D" id="3.40.50.720">
    <property type="entry name" value="NAD(P)-binding Rossmann-like Domain"/>
    <property type="match status" value="1"/>
</dbReference>
<dbReference type="Gene3D" id="3.90.180.10">
    <property type="entry name" value="Medium-chain alcohol dehydrogenases, catalytic domain"/>
    <property type="match status" value="1"/>
</dbReference>
<evidence type="ECO:0000313" key="8">
    <source>
        <dbReference type="EMBL" id="GLR11515.1"/>
    </source>
</evidence>
<dbReference type="SUPFAM" id="SSF50129">
    <property type="entry name" value="GroES-like"/>
    <property type="match status" value="1"/>
</dbReference>
<dbReference type="InterPro" id="IPR036291">
    <property type="entry name" value="NAD(P)-bd_dom_sf"/>
</dbReference>